<evidence type="ECO:0000256" key="5">
    <source>
        <dbReference type="SAM" id="MobiDB-lite"/>
    </source>
</evidence>
<evidence type="ECO:0000313" key="8">
    <source>
        <dbReference type="EMBL" id="GAT34945.1"/>
    </source>
</evidence>
<dbReference type="Gene3D" id="3.30.1150.10">
    <property type="match status" value="1"/>
</dbReference>
<dbReference type="AlphaFoldDB" id="A0A146G9V3"/>
<dbReference type="InterPro" id="IPR006260">
    <property type="entry name" value="TonB/TolA_C"/>
</dbReference>
<proteinExistence type="predicted"/>
<comment type="caution">
    <text evidence="7">The sequence shown here is derived from an EMBL/GenBank/DDBJ whole genome shotgun (WGS) entry which is preliminary data.</text>
</comment>
<reference evidence="7 9" key="2">
    <citation type="journal article" date="2017" name="Genome Announc.">
        <title>Draft Genome Sequence of Terrimicrobium sacchariphilum NM-5T, a Facultative Anaerobic Soil Bacterium of the Class Spartobacteria.</title>
        <authorList>
            <person name="Qiu Y.L."/>
            <person name="Tourlousse D.M."/>
            <person name="Matsuura N."/>
            <person name="Ohashi A."/>
            <person name="Sekiguchi Y."/>
        </authorList>
    </citation>
    <scope>NUCLEOTIDE SEQUENCE [LARGE SCALE GENOMIC DNA]</scope>
    <source>
        <strain evidence="9">NM-5</strain>
    </source>
</reference>
<reference evidence="7" key="1">
    <citation type="submission" date="2016-03" db="EMBL/GenBank/DDBJ databases">
        <authorList>
            <person name="Qiu Y."/>
            <person name="Sekiguchi Y."/>
        </authorList>
    </citation>
    <scope>NUCLEOTIDE SEQUENCE</scope>
    <source>
        <strain evidence="7">NM-5</strain>
    </source>
</reference>
<keyword evidence="3 6" id="KW-1133">Transmembrane helix</keyword>
<feature type="compositionally biased region" description="Pro residues" evidence="5">
    <location>
        <begin position="52"/>
        <end position="77"/>
    </location>
</feature>
<evidence type="ECO:0000256" key="6">
    <source>
        <dbReference type="SAM" id="Phobius"/>
    </source>
</evidence>
<feature type="region of interest" description="Disordered" evidence="5">
    <location>
        <begin position="36"/>
        <end position="132"/>
    </location>
</feature>
<dbReference type="RefSeq" id="WP_075079889.1">
    <property type="nucleotide sequence ID" value="NZ_BDCO01000002.1"/>
</dbReference>
<comment type="subcellular location">
    <subcellularLocation>
        <location evidence="1">Membrane</location>
        <topology evidence="1">Single-pass membrane protein</topology>
    </subcellularLocation>
</comment>
<dbReference type="EMBL" id="BDCO01000003">
    <property type="protein sequence ID" value="GAT34945.1"/>
    <property type="molecule type" value="Genomic_DNA"/>
</dbReference>
<keyword evidence="2 6" id="KW-0812">Transmembrane</keyword>
<accession>A0A146G9V3</accession>
<feature type="compositionally biased region" description="Pro residues" evidence="5">
    <location>
        <begin position="92"/>
        <end position="104"/>
    </location>
</feature>
<feature type="compositionally biased region" description="Gly residues" evidence="5">
    <location>
        <begin position="120"/>
        <end position="132"/>
    </location>
</feature>
<evidence type="ECO:0000256" key="3">
    <source>
        <dbReference type="ARBA" id="ARBA00022989"/>
    </source>
</evidence>
<protein>
    <submittedName>
        <fullName evidence="7">TonB family C-terminal domain-containing protein</fullName>
    </submittedName>
</protein>
<dbReference type="NCBIfam" id="TIGR01352">
    <property type="entry name" value="tonB_Cterm"/>
    <property type="match status" value="1"/>
</dbReference>
<dbReference type="STRING" id="690879.TSACC_22665"/>
<organism evidence="7 9">
    <name type="scientific">Terrimicrobium sacchariphilum</name>
    <dbReference type="NCBI Taxonomy" id="690879"/>
    <lineage>
        <taxon>Bacteria</taxon>
        <taxon>Pseudomonadati</taxon>
        <taxon>Verrucomicrobiota</taxon>
        <taxon>Terrimicrobiia</taxon>
        <taxon>Terrimicrobiales</taxon>
        <taxon>Terrimicrobiaceae</taxon>
        <taxon>Terrimicrobium</taxon>
    </lineage>
</organism>
<dbReference type="EMBL" id="BDCO01000002">
    <property type="protein sequence ID" value="GAT34240.1"/>
    <property type="molecule type" value="Genomic_DNA"/>
</dbReference>
<gene>
    <name evidence="7" type="ORF">TSACC_22665</name>
    <name evidence="8" type="ORF">TSACC_34</name>
</gene>
<sequence length="232" mass="24629">MQDEDTPTFFQRYRVIIIAVGVLALVVGGWVVFGPKEGKKRKSTASVMSIMPPLPPPPPPPTPPPPTPPPPQEPPPEQTKQPEFQPEEKPAPEPPQPPDNPPPAMGTALQGDGPNSFGLSGTGNGLIGGRGNGKGGGGGTKYGWYAGQVQARVLEAMQRHRKLRSSALTVQVRIWADSNGRVTRAKVSGTSGDAAIDQALEREVLTGLQLSQPPPDGMPMPIVMRITARRPN</sequence>
<dbReference type="OrthoDB" id="200359at2"/>
<evidence type="ECO:0000256" key="1">
    <source>
        <dbReference type="ARBA" id="ARBA00004167"/>
    </source>
</evidence>
<feature type="transmembrane region" description="Helical" evidence="6">
    <location>
        <begin position="12"/>
        <end position="33"/>
    </location>
</feature>
<evidence type="ECO:0000256" key="2">
    <source>
        <dbReference type="ARBA" id="ARBA00022692"/>
    </source>
</evidence>
<dbReference type="SUPFAM" id="SSF74653">
    <property type="entry name" value="TolA/TonB C-terminal domain"/>
    <property type="match status" value="1"/>
</dbReference>
<evidence type="ECO:0000256" key="4">
    <source>
        <dbReference type="ARBA" id="ARBA00023136"/>
    </source>
</evidence>
<name>A0A146G9V3_TERSA</name>
<evidence type="ECO:0000313" key="7">
    <source>
        <dbReference type="EMBL" id="GAT34240.1"/>
    </source>
</evidence>
<evidence type="ECO:0000313" key="9">
    <source>
        <dbReference type="Proteomes" id="UP000076023"/>
    </source>
</evidence>
<keyword evidence="4 6" id="KW-0472">Membrane</keyword>
<dbReference type="GO" id="GO:0016020">
    <property type="term" value="C:membrane"/>
    <property type="evidence" value="ECO:0007669"/>
    <property type="project" value="UniProtKB-SubCell"/>
</dbReference>
<keyword evidence="9" id="KW-1185">Reference proteome</keyword>
<dbReference type="Pfam" id="PF13103">
    <property type="entry name" value="TonB_2"/>
    <property type="match status" value="1"/>
</dbReference>
<dbReference type="Proteomes" id="UP000076023">
    <property type="component" value="Unassembled WGS sequence"/>
</dbReference>